<organism evidence="3 4">
    <name type="scientific">Isobaculum melis</name>
    <dbReference type="NCBI Taxonomy" id="142588"/>
    <lineage>
        <taxon>Bacteria</taxon>
        <taxon>Bacillati</taxon>
        <taxon>Bacillota</taxon>
        <taxon>Bacilli</taxon>
        <taxon>Lactobacillales</taxon>
        <taxon>Carnobacteriaceae</taxon>
        <taxon>Isobaculum</taxon>
    </lineage>
</organism>
<feature type="domain" description="Glucosamine/galactosamine-6-phosphate isomerase" evidence="2">
    <location>
        <begin position="24"/>
        <end position="223"/>
    </location>
</feature>
<proteinExistence type="predicted"/>
<dbReference type="InterPro" id="IPR052960">
    <property type="entry name" value="GlcN6P_deaminase-like"/>
</dbReference>
<dbReference type="PROSITE" id="PS01161">
    <property type="entry name" value="GLC_GALNAC_ISOMERASE"/>
    <property type="match status" value="1"/>
</dbReference>
<dbReference type="Pfam" id="PF01182">
    <property type="entry name" value="Glucosamine_iso"/>
    <property type="match status" value="1"/>
</dbReference>
<keyword evidence="4" id="KW-1185">Reference proteome</keyword>
<dbReference type="PANTHER" id="PTHR42892">
    <property type="entry name" value="GLUCOSAMINE-6-PHOSPHATE DEAMINASE-LIKE PROTEIN BT_0258-RELATED"/>
    <property type="match status" value="1"/>
</dbReference>
<dbReference type="GO" id="GO:0004342">
    <property type="term" value="F:glucosamine-6-phosphate deaminase activity"/>
    <property type="evidence" value="ECO:0007669"/>
    <property type="project" value="InterPro"/>
</dbReference>
<dbReference type="PANTHER" id="PTHR42892:SF1">
    <property type="entry name" value="GLUCOSAMINE-6-PHOSPHATE ISOMERASE"/>
    <property type="match status" value="1"/>
</dbReference>
<dbReference type="SUPFAM" id="SSF100950">
    <property type="entry name" value="NagB/RpiA/CoA transferase-like"/>
    <property type="match status" value="1"/>
</dbReference>
<dbReference type="CDD" id="cd01399">
    <property type="entry name" value="GlcN6P_deaminase"/>
    <property type="match status" value="1"/>
</dbReference>
<gene>
    <name evidence="3" type="ORF">SAMN04488559_106113</name>
</gene>
<sequence length="242" mass="26812">MKIIVEKDYESMSRVAANILLGEMYQDKRVNLAITAGTTPIKMYEQLVKDVKGKSYLDNVHYYNFDEIPYEGETGYGVTMSNLNRLFFEPAQIKLENIHVLDETNYQHQDARIKQDGGLDLILLGIGADGHFCGNLPGTTKFEDATSYVGEDAIPGMKEILLSEVGGVAEKRPNFYVTMGPKSVMASRKIVLFATGKKKAAIIKEAFFGPVTDHVPSSLLQTHPNLTLVLDEEAASEIQGFI</sequence>
<evidence type="ECO:0000313" key="3">
    <source>
        <dbReference type="EMBL" id="SER80509.1"/>
    </source>
</evidence>
<dbReference type="InterPro" id="IPR004547">
    <property type="entry name" value="Glucosamine6P_isomerase"/>
</dbReference>
<keyword evidence="3" id="KW-0413">Isomerase</keyword>
<keyword evidence="1" id="KW-0119">Carbohydrate metabolism</keyword>
<dbReference type="InterPro" id="IPR006148">
    <property type="entry name" value="Glc/Gal-6P_isomerase"/>
</dbReference>
<dbReference type="InterPro" id="IPR037171">
    <property type="entry name" value="NagB/RpiA_transferase-like"/>
</dbReference>
<dbReference type="Gene3D" id="3.40.50.1360">
    <property type="match status" value="1"/>
</dbReference>
<name>A0A1H9S8J6_9LACT</name>
<dbReference type="STRING" id="142588.SAMN04488559_106113"/>
<dbReference type="GO" id="GO:0005975">
    <property type="term" value="P:carbohydrate metabolic process"/>
    <property type="evidence" value="ECO:0007669"/>
    <property type="project" value="InterPro"/>
</dbReference>
<dbReference type="Proteomes" id="UP000198948">
    <property type="component" value="Unassembled WGS sequence"/>
</dbReference>
<dbReference type="RefSeq" id="WP_092651616.1">
    <property type="nucleotide sequence ID" value="NZ_FOHA01000006.1"/>
</dbReference>
<evidence type="ECO:0000259" key="2">
    <source>
        <dbReference type="Pfam" id="PF01182"/>
    </source>
</evidence>
<dbReference type="GO" id="GO:0016853">
    <property type="term" value="F:isomerase activity"/>
    <property type="evidence" value="ECO:0007669"/>
    <property type="project" value="UniProtKB-KW"/>
</dbReference>
<dbReference type="AlphaFoldDB" id="A0A1H9S8J6"/>
<protein>
    <submittedName>
        <fullName evidence="3">6-phosphogluconolactonase/Glucosamine-6-phosphate isomerase/deaminase</fullName>
    </submittedName>
</protein>
<dbReference type="NCBIfam" id="NF009022">
    <property type="entry name" value="PRK12358.1"/>
    <property type="match status" value="1"/>
</dbReference>
<accession>A0A1H9S8J6</accession>
<evidence type="ECO:0000313" key="4">
    <source>
        <dbReference type="Proteomes" id="UP000198948"/>
    </source>
</evidence>
<dbReference type="GO" id="GO:0006044">
    <property type="term" value="P:N-acetylglucosamine metabolic process"/>
    <property type="evidence" value="ECO:0007669"/>
    <property type="project" value="InterPro"/>
</dbReference>
<dbReference type="InterPro" id="IPR018321">
    <property type="entry name" value="Glucosamine6P_isomerase_CS"/>
</dbReference>
<reference evidence="3 4" key="1">
    <citation type="submission" date="2016-10" db="EMBL/GenBank/DDBJ databases">
        <authorList>
            <person name="de Groot N.N."/>
        </authorList>
    </citation>
    <scope>NUCLEOTIDE SEQUENCE [LARGE SCALE GENOMIC DNA]</scope>
    <source>
        <strain evidence="3 4">DSM 13760</strain>
    </source>
</reference>
<dbReference type="EMBL" id="FOHA01000006">
    <property type="protein sequence ID" value="SER80509.1"/>
    <property type="molecule type" value="Genomic_DNA"/>
</dbReference>
<evidence type="ECO:0000256" key="1">
    <source>
        <dbReference type="ARBA" id="ARBA00023277"/>
    </source>
</evidence>
<dbReference type="OrthoDB" id="9810967at2"/>